<evidence type="ECO:0000313" key="12">
    <source>
        <dbReference type="EMBL" id="AGA32113.1"/>
    </source>
</evidence>
<dbReference type="HOGENOM" id="CLU_044063_2_1_6"/>
<keyword evidence="5 8" id="KW-0560">Oxidoreductase</keyword>
<dbReference type="OrthoDB" id="9776868at2"/>
<dbReference type="CDD" id="cd01065">
    <property type="entry name" value="NAD_bind_Shikimate_DH"/>
    <property type="match status" value="1"/>
</dbReference>
<dbReference type="KEGG" id="tni:TVNIR_0408"/>
<dbReference type="RefSeq" id="WP_015257268.1">
    <property type="nucleotide sequence ID" value="NC_019902.2"/>
</dbReference>
<proteinExistence type="inferred from homology"/>
<dbReference type="NCBIfam" id="NF001310">
    <property type="entry name" value="PRK00258.1-2"/>
    <property type="match status" value="1"/>
</dbReference>
<dbReference type="STRING" id="1255043.TVNIR_0408"/>
<name>L0DSX5_THIND</name>
<keyword evidence="13" id="KW-1185">Reference proteome</keyword>
<dbReference type="Gene3D" id="3.40.50.720">
    <property type="entry name" value="NAD(P)-binding Rossmann-like Domain"/>
    <property type="match status" value="1"/>
</dbReference>
<feature type="binding site" evidence="8">
    <location>
        <position position="220"/>
    </location>
    <ligand>
        <name>NADP(+)</name>
        <dbReference type="ChEBI" id="CHEBI:58349"/>
    </ligand>
</feature>
<accession>L0DSX5</accession>
<dbReference type="GO" id="GO:0005829">
    <property type="term" value="C:cytosol"/>
    <property type="evidence" value="ECO:0007669"/>
    <property type="project" value="TreeGrafter"/>
</dbReference>
<protein>
    <recommendedName>
        <fullName evidence="2 8">Shikimate dehydrogenase (NADP(+))</fullName>
        <shortName evidence="8">SDH</shortName>
        <ecNumber evidence="2 8">1.1.1.25</ecNumber>
    </recommendedName>
</protein>
<evidence type="ECO:0000259" key="11">
    <source>
        <dbReference type="Pfam" id="PF18317"/>
    </source>
</evidence>
<dbReference type="InterPro" id="IPR011342">
    <property type="entry name" value="Shikimate_DH"/>
</dbReference>
<evidence type="ECO:0000256" key="4">
    <source>
        <dbReference type="ARBA" id="ARBA00022857"/>
    </source>
</evidence>
<dbReference type="InterPro" id="IPR013708">
    <property type="entry name" value="Shikimate_DH-bd_N"/>
</dbReference>
<dbReference type="AlphaFoldDB" id="L0DSX5"/>
<dbReference type="UniPathway" id="UPA00053">
    <property type="reaction ID" value="UER00087"/>
</dbReference>
<dbReference type="InterPro" id="IPR022893">
    <property type="entry name" value="Shikimate_DH_fam"/>
</dbReference>
<dbReference type="Gene3D" id="3.40.50.10860">
    <property type="entry name" value="Leucine Dehydrogenase, chain A, domain 1"/>
    <property type="match status" value="1"/>
</dbReference>
<organism evidence="12 13">
    <name type="scientific">Thioalkalivibrio nitratireducens (strain DSM 14787 / UNIQEM 213 / ALEN2)</name>
    <dbReference type="NCBI Taxonomy" id="1255043"/>
    <lineage>
        <taxon>Bacteria</taxon>
        <taxon>Pseudomonadati</taxon>
        <taxon>Pseudomonadota</taxon>
        <taxon>Gammaproteobacteria</taxon>
        <taxon>Chromatiales</taxon>
        <taxon>Ectothiorhodospiraceae</taxon>
        <taxon>Thioalkalivibrio</taxon>
    </lineage>
</organism>
<dbReference type="InterPro" id="IPR006151">
    <property type="entry name" value="Shikm_DH/Glu-tRNA_Rdtase"/>
</dbReference>
<dbReference type="Proteomes" id="UP000010809">
    <property type="component" value="Chromosome"/>
</dbReference>
<feature type="binding site" evidence="8">
    <location>
        <position position="63"/>
    </location>
    <ligand>
        <name>shikimate</name>
        <dbReference type="ChEBI" id="CHEBI:36208"/>
    </ligand>
</feature>
<feature type="domain" description="Shikimate dehydrogenase substrate binding N-terminal" evidence="10">
    <location>
        <begin position="8"/>
        <end position="90"/>
    </location>
</feature>
<sequence length="280" mass="30011">MSTDRYAVVGNPISHSLSPRIHALFAEQTRQDLVYEARLGDAERFAEEVREWFREDLRGLNVTVPFKENAFRLVDLHTQRAERAGAVNTIWAEADGRLTGDNTDGAGFLHDLTGRLGIDPAGSSILILGAGGAARGLLEPLLHSRPARLVIANRTRAKAETLAAVFADLAGDVALSASGLDDIPPEPYGLVINATAAGLSASRPDLPAGLFAPGGLACDLVYGPGARPFLEWAREQGAERLSDGLGMLVEQAAEAFAIWRGIRPDTRPVFETLRRAIVEA</sequence>
<comment type="subunit">
    <text evidence="8">Homodimer.</text>
</comment>
<dbReference type="GO" id="GO:0009423">
    <property type="term" value="P:chorismate biosynthetic process"/>
    <property type="evidence" value="ECO:0007669"/>
    <property type="project" value="UniProtKB-UniRule"/>
</dbReference>
<comment type="catalytic activity">
    <reaction evidence="7 8">
        <text>shikimate + NADP(+) = 3-dehydroshikimate + NADPH + H(+)</text>
        <dbReference type="Rhea" id="RHEA:17737"/>
        <dbReference type="ChEBI" id="CHEBI:15378"/>
        <dbReference type="ChEBI" id="CHEBI:16630"/>
        <dbReference type="ChEBI" id="CHEBI:36208"/>
        <dbReference type="ChEBI" id="CHEBI:57783"/>
        <dbReference type="ChEBI" id="CHEBI:58349"/>
        <dbReference type="EC" id="1.1.1.25"/>
    </reaction>
</comment>
<evidence type="ECO:0000256" key="1">
    <source>
        <dbReference type="ARBA" id="ARBA00004871"/>
    </source>
</evidence>
<feature type="binding site" evidence="8">
    <location>
        <position position="222"/>
    </location>
    <ligand>
        <name>shikimate</name>
        <dbReference type="ChEBI" id="CHEBI:36208"/>
    </ligand>
</feature>
<evidence type="ECO:0000259" key="9">
    <source>
        <dbReference type="Pfam" id="PF01488"/>
    </source>
</evidence>
<dbReference type="InterPro" id="IPR041121">
    <property type="entry name" value="SDH_C"/>
</dbReference>
<gene>
    <name evidence="12" type="primary">aroE [H]</name>
    <name evidence="8" type="synonym">aroE</name>
    <name evidence="12" type="ordered locus">TVNIR_0408</name>
</gene>
<comment type="caution">
    <text evidence="8">Lacks conserved residue(s) required for the propagation of feature annotation.</text>
</comment>
<evidence type="ECO:0000256" key="7">
    <source>
        <dbReference type="ARBA" id="ARBA00049442"/>
    </source>
</evidence>
<dbReference type="GO" id="GO:0004764">
    <property type="term" value="F:shikimate 3-dehydrogenase (NADP+) activity"/>
    <property type="evidence" value="ECO:0007669"/>
    <property type="project" value="UniProtKB-UniRule"/>
</dbReference>
<dbReference type="SUPFAM" id="SSF53223">
    <property type="entry name" value="Aminoacid dehydrogenase-like, N-terminal domain"/>
    <property type="match status" value="1"/>
</dbReference>
<evidence type="ECO:0000313" key="13">
    <source>
        <dbReference type="Proteomes" id="UP000010809"/>
    </source>
</evidence>
<evidence type="ECO:0000256" key="5">
    <source>
        <dbReference type="ARBA" id="ARBA00023002"/>
    </source>
</evidence>
<dbReference type="GO" id="GO:0008652">
    <property type="term" value="P:amino acid biosynthetic process"/>
    <property type="evidence" value="ECO:0007669"/>
    <property type="project" value="UniProtKB-KW"/>
</dbReference>
<feature type="active site" description="Proton acceptor" evidence="8">
    <location>
        <position position="67"/>
    </location>
</feature>
<dbReference type="PATRIC" id="fig|1255043.3.peg.410"/>
<keyword evidence="4 8" id="KW-0521">NADP</keyword>
<dbReference type="EC" id="1.1.1.25" evidence="2 8"/>
<evidence type="ECO:0000256" key="8">
    <source>
        <dbReference type="HAMAP-Rule" id="MF_00222"/>
    </source>
</evidence>
<evidence type="ECO:0000256" key="2">
    <source>
        <dbReference type="ARBA" id="ARBA00012962"/>
    </source>
</evidence>
<comment type="function">
    <text evidence="8">Involved in the biosynthesis of the chorismate, which leads to the biosynthesis of aromatic amino acids. Catalyzes the reversible NADPH linked reduction of 3-dehydroshikimate (DHSA) to yield shikimate (SA).</text>
</comment>
<feature type="binding site" evidence="8">
    <location>
        <position position="244"/>
    </location>
    <ligand>
        <name>NADP(+)</name>
        <dbReference type="ChEBI" id="CHEBI:58349"/>
    </ligand>
</feature>
<feature type="binding site" evidence="8">
    <location>
        <begin position="153"/>
        <end position="158"/>
    </location>
    <ligand>
        <name>NADP(+)</name>
        <dbReference type="ChEBI" id="CHEBI:58349"/>
    </ligand>
</feature>
<comment type="pathway">
    <text evidence="1 8">Metabolic intermediate biosynthesis; chorismate biosynthesis; chorismate from D-erythrose 4-phosphate and phosphoenolpyruvate: step 4/7.</text>
</comment>
<feature type="binding site" evidence="8">
    <location>
        <begin position="129"/>
        <end position="133"/>
    </location>
    <ligand>
        <name>NADP(+)</name>
        <dbReference type="ChEBI" id="CHEBI:58349"/>
    </ligand>
</feature>
<dbReference type="InterPro" id="IPR046346">
    <property type="entry name" value="Aminoacid_DH-like_N_sf"/>
</dbReference>
<feature type="binding site" evidence="8">
    <location>
        <position position="88"/>
    </location>
    <ligand>
        <name>shikimate</name>
        <dbReference type="ChEBI" id="CHEBI:36208"/>
    </ligand>
</feature>
<dbReference type="NCBIfam" id="TIGR00507">
    <property type="entry name" value="aroE"/>
    <property type="match status" value="1"/>
</dbReference>
<evidence type="ECO:0000259" key="10">
    <source>
        <dbReference type="Pfam" id="PF08501"/>
    </source>
</evidence>
<comment type="similarity">
    <text evidence="8">Belongs to the shikimate dehydrogenase family.</text>
</comment>
<dbReference type="HAMAP" id="MF_00222">
    <property type="entry name" value="Shikimate_DH_AroE"/>
    <property type="match status" value="1"/>
</dbReference>
<dbReference type="InterPro" id="IPR036291">
    <property type="entry name" value="NAD(P)-bd_dom_sf"/>
</dbReference>
<dbReference type="eggNOG" id="COG0169">
    <property type="taxonomic scope" value="Bacteria"/>
</dbReference>
<evidence type="ECO:0000256" key="3">
    <source>
        <dbReference type="ARBA" id="ARBA00022605"/>
    </source>
</evidence>
<dbReference type="Pfam" id="PF08501">
    <property type="entry name" value="Shikimate_dh_N"/>
    <property type="match status" value="1"/>
</dbReference>
<feature type="binding site" evidence="8">
    <location>
        <position position="251"/>
    </location>
    <ligand>
        <name>shikimate</name>
        <dbReference type="ChEBI" id="CHEBI:36208"/>
    </ligand>
</feature>
<feature type="binding site" evidence="8">
    <location>
        <position position="104"/>
    </location>
    <ligand>
        <name>shikimate</name>
        <dbReference type="ChEBI" id="CHEBI:36208"/>
    </ligand>
</feature>
<dbReference type="GO" id="GO:0009073">
    <property type="term" value="P:aromatic amino acid family biosynthetic process"/>
    <property type="evidence" value="ECO:0007669"/>
    <property type="project" value="UniProtKB-KW"/>
</dbReference>
<feature type="binding site" evidence="8">
    <location>
        <begin position="16"/>
        <end position="18"/>
    </location>
    <ligand>
        <name>shikimate</name>
        <dbReference type="ChEBI" id="CHEBI:36208"/>
    </ligand>
</feature>
<dbReference type="GO" id="GO:0050661">
    <property type="term" value="F:NADP binding"/>
    <property type="evidence" value="ECO:0007669"/>
    <property type="project" value="InterPro"/>
</dbReference>
<dbReference type="PANTHER" id="PTHR21089">
    <property type="entry name" value="SHIKIMATE DEHYDROGENASE"/>
    <property type="match status" value="1"/>
</dbReference>
<dbReference type="Pfam" id="PF01488">
    <property type="entry name" value="Shikimate_DH"/>
    <property type="match status" value="1"/>
</dbReference>
<reference evidence="12" key="1">
    <citation type="submission" date="2015-12" db="EMBL/GenBank/DDBJ databases">
        <authorList>
            <person name="Tikhonova T.V."/>
            <person name="Pavlov A.R."/>
            <person name="Beletsky A.V."/>
            <person name="Mardanov A.V."/>
            <person name="Sorokin D.Y."/>
            <person name="Ravin N.V."/>
            <person name="Popov V.O."/>
        </authorList>
    </citation>
    <scope>NUCLEOTIDE SEQUENCE</scope>
    <source>
        <strain evidence="12">DSM 14787</strain>
    </source>
</reference>
<dbReference type="SUPFAM" id="SSF51735">
    <property type="entry name" value="NAD(P)-binding Rossmann-fold domains"/>
    <property type="match status" value="1"/>
</dbReference>
<dbReference type="Pfam" id="PF18317">
    <property type="entry name" value="SDH_C"/>
    <property type="match status" value="1"/>
</dbReference>
<dbReference type="EMBL" id="CP003989">
    <property type="protein sequence ID" value="AGA32113.1"/>
    <property type="molecule type" value="Genomic_DNA"/>
</dbReference>
<dbReference type="PANTHER" id="PTHR21089:SF1">
    <property type="entry name" value="BIFUNCTIONAL 3-DEHYDROQUINATE DEHYDRATASE_SHIKIMATE DEHYDROGENASE, CHLOROPLASTIC"/>
    <property type="match status" value="1"/>
</dbReference>
<keyword evidence="3 8" id="KW-0028">Amino-acid biosynthesis</keyword>
<dbReference type="FunFam" id="3.40.50.10860:FF:000006">
    <property type="entry name" value="Shikimate dehydrogenase (NADP(+))"/>
    <property type="match status" value="1"/>
</dbReference>
<feature type="domain" description="Quinate/shikimate 5-dehydrogenase/glutamyl-tRNA reductase" evidence="9">
    <location>
        <begin position="122"/>
        <end position="168"/>
    </location>
</feature>
<evidence type="ECO:0000256" key="6">
    <source>
        <dbReference type="ARBA" id="ARBA00023141"/>
    </source>
</evidence>
<keyword evidence="6 8" id="KW-0057">Aromatic amino acid biosynthesis</keyword>
<dbReference type="GO" id="GO:0019632">
    <property type="term" value="P:shikimate metabolic process"/>
    <property type="evidence" value="ECO:0007669"/>
    <property type="project" value="InterPro"/>
</dbReference>
<feature type="domain" description="SDH C-terminal" evidence="11">
    <location>
        <begin position="244"/>
        <end position="269"/>
    </location>
</feature>